<dbReference type="InterPro" id="IPR057670">
    <property type="entry name" value="SH3_retrovirus"/>
</dbReference>
<dbReference type="GO" id="GO:0008270">
    <property type="term" value="F:zinc ion binding"/>
    <property type="evidence" value="ECO:0007669"/>
    <property type="project" value="InterPro"/>
</dbReference>
<dbReference type="InterPro" id="IPR012337">
    <property type="entry name" value="RNaseH-like_sf"/>
</dbReference>
<evidence type="ECO:0000256" key="1">
    <source>
        <dbReference type="SAM" id="SignalP"/>
    </source>
</evidence>
<dbReference type="CDD" id="cd09272">
    <property type="entry name" value="RNase_HI_RT_Ty1"/>
    <property type="match status" value="1"/>
</dbReference>
<dbReference type="PANTHER" id="PTHR11439:SF455">
    <property type="entry name" value="RLK (RECEPTOR-LIKE PROTEIN KINASE) 8, PUTATIVE-RELATED"/>
    <property type="match status" value="1"/>
</dbReference>
<dbReference type="EMBL" id="VEPZ02000888">
    <property type="protein sequence ID" value="KAE8712724.1"/>
    <property type="molecule type" value="Genomic_DNA"/>
</dbReference>
<protein>
    <submittedName>
        <fullName evidence="4">Uncharacterized protein</fullName>
    </submittedName>
</protein>
<dbReference type="InterPro" id="IPR013103">
    <property type="entry name" value="RVT_2"/>
</dbReference>
<sequence>MLSCLLESWVFSLASAAVARPRLVMESHRLEWLLTGALKPPLETVIGDNGEVSDNDAFEDFVAQDNALTPWLLFTISSHILSQFVSVESAAAVWTTVQQLFANRSTTIVMSFAVSHVGHVVSILKGLPREYQPFMVVITTMKETLSLDSLYTVLFYAEAQLAGFDEQLDLLPMSVNVAQRQEDHNFIEGDRHDSKISQSFLVTRYGSRGWGRARIQCQICGKLGHLVNRCWHRYEDFMMLSRNNQPQTNVVSKAADHGLCVSPLTHDLTKRSAMFVMSLLKKFMRGEENGGLYTFTLGFQSNWGSEYRVLSLVLAKSGIVHRLSCPHTLEQNGVVESKHRHIVELGLVLLAQASLPIRYWSYAVVTIVQLVNQLPTTNHTLSFRSQPCTYLGFSPQHKGYQCIASDSRVYISRHVVFNEMVFPFVDKAMTSSKHHSPRVLSQAIPIVADIRNWPSSVALDGIVGSIHGEGDNEAMCQSQLHVPDQQGSTPLIAEEVTTEETTYTSMNASVNSVMPLSMAIQEEYDALQKNNTWTLVKLPVRRIPVGCKWLFKLKRNHDGSIQRYKECLVAKGFSQVSGYDFNDTFTPVVKFSSFNVVLALAVANGWELRHVDINNAFLNGDLDEDIFMQQPLGFEQTAKDETPLVRKLKKHSRFSSLCVSYATRLSLQCWEGGIVYACTTRNAYAYTFVDADWGANIDDRRSIYGYGVFVGRSLVTWSSNKHKSVSMSTMEAEYKCIADTTAKVTWVSILLTNLGLQQPQEPVVWCDNAGAVAMSTNSIYHAQSKHIDLNVHFVQKKQDSVVHGFKSKQESLNKLLKRIDAPDLKFTLYFMGYEDVSTAPSDPIDRTAWTVLKPATIELNHLMFPTTNGVPKATPSSKDTTLEIQIL</sequence>
<proteinExistence type="predicted"/>
<dbReference type="SUPFAM" id="SSF57756">
    <property type="entry name" value="Retrovirus zinc finger-like domains"/>
    <property type="match status" value="1"/>
</dbReference>
<dbReference type="SUPFAM" id="SSF56672">
    <property type="entry name" value="DNA/RNA polymerases"/>
    <property type="match status" value="1"/>
</dbReference>
<gene>
    <name evidence="4" type="ORF">F3Y22_tig00110234pilonHSYRG00057</name>
</gene>
<dbReference type="SUPFAM" id="SSF53098">
    <property type="entry name" value="Ribonuclease H-like"/>
    <property type="match status" value="1"/>
</dbReference>
<dbReference type="InterPro" id="IPR036397">
    <property type="entry name" value="RNaseH_sf"/>
</dbReference>
<evidence type="ECO:0000259" key="2">
    <source>
        <dbReference type="Pfam" id="PF07727"/>
    </source>
</evidence>
<evidence type="ECO:0000313" key="5">
    <source>
        <dbReference type="Proteomes" id="UP000436088"/>
    </source>
</evidence>
<dbReference type="Gene3D" id="3.30.420.10">
    <property type="entry name" value="Ribonuclease H-like superfamily/Ribonuclease H"/>
    <property type="match status" value="1"/>
</dbReference>
<dbReference type="InterPro" id="IPR043502">
    <property type="entry name" value="DNA/RNA_pol_sf"/>
</dbReference>
<evidence type="ECO:0000313" key="4">
    <source>
        <dbReference type="EMBL" id="KAE8712724.1"/>
    </source>
</evidence>
<organism evidence="4 5">
    <name type="scientific">Hibiscus syriacus</name>
    <name type="common">Rose of Sharon</name>
    <dbReference type="NCBI Taxonomy" id="106335"/>
    <lineage>
        <taxon>Eukaryota</taxon>
        <taxon>Viridiplantae</taxon>
        <taxon>Streptophyta</taxon>
        <taxon>Embryophyta</taxon>
        <taxon>Tracheophyta</taxon>
        <taxon>Spermatophyta</taxon>
        <taxon>Magnoliopsida</taxon>
        <taxon>eudicotyledons</taxon>
        <taxon>Gunneridae</taxon>
        <taxon>Pentapetalae</taxon>
        <taxon>rosids</taxon>
        <taxon>malvids</taxon>
        <taxon>Malvales</taxon>
        <taxon>Malvaceae</taxon>
        <taxon>Malvoideae</taxon>
        <taxon>Hibiscus</taxon>
    </lineage>
</organism>
<dbReference type="InterPro" id="IPR036875">
    <property type="entry name" value="Znf_CCHC_sf"/>
</dbReference>
<dbReference type="Pfam" id="PF07727">
    <property type="entry name" value="RVT_2"/>
    <property type="match status" value="1"/>
</dbReference>
<dbReference type="Pfam" id="PF25597">
    <property type="entry name" value="SH3_retrovirus"/>
    <property type="match status" value="1"/>
</dbReference>
<accession>A0A6A3B6E1</accession>
<feature type="domain" description="Retroviral polymerase SH3-like" evidence="3">
    <location>
        <begin position="376"/>
        <end position="426"/>
    </location>
</feature>
<dbReference type="Proteomes" id="UP000436088">
    <property type="component" value="Unassembled WGS sequence"/>
</dbReference>
<dbReference type="AlphaFoldDB" id="A0A6A3B6E1"/>
<dbReference type="PANTHER" id="PTHR11439">
    <property type="entry name" value="GAG-POL-RELATED RETROTRANSPOSON"/>
    <property type="match status" value="1"/>
</dbReference>
<feature type="chain" id="PRO_5025625167" evidence="1">
    <location>
        <begin position="17"/>
        <end position="887"/>
    </location>
</feature>
<feature type="domain" description="Reverse transcriptase Ty1/copia-type" evidence="2">
    <location>
        <begin position="530"/>
        <end position="641"/>
    </location>
</feature>
<reference evidence="4" key="1">
    <citation type="submission" date="2019-09" db="EMBL/GenBank/DDBJ databases">
        <title>Draft genome information of white flower Hibiscus syriacus.</title>
        <authorList>
            <person name="Kim Y.-M."/>
        </authorList>
    </citation>
    <scope>NUCLEOTIDE SEQUENCE [LARGE SCALE GENOMIC DNA]</scope>
    <source>
        <strain evidence="4">YM2019G1</strain>
    </source>
</reference>
<keyword evidence="5" id="KW-1185">Reference proteome</keyword>
<comment type="caution">
    <text evidence="4">The sequence shown here is derived from an EMBL/GenBank/DDBJ whole genome shotgun (WGS) entry which is preliminary data.</text>
</comment>
<evidence type="ECO:0000259" key="3">
    <source>
        <dbReference type="Pfam" id="PF25597"/>
    </source>
</evidence>
<dbReference type="GO" id="GO:0003676">
    <property type="term" value="F:nucleic acid binding"/>
    <property type="evidence" value="ECO:0007669"/>
    <property type="project" value="InterPro"/>
</dbReference>
<feature type="signal peptide" evidence="1">
    <location>
        <begin position="1"/>
        <end position="16"/>
    </location>
</feature>
<name>A0A6A3B6E1_HIBSY</name>
<keyword evidence="1" id="KW-0732">Signal</keyword>